<proteinExistence type="predicted"/>
<dbReference type="STRING" id="1185767.IIF7_19709"/>
<feature type="chain" id="PRO_5012327350" description="DUF5777 domain-containing protein" evidence="1">
    <location>
        <begin position="18"/>
        <end position="297"/>
    </location>
</feature>
<feature type="domain" description="DUF5777" evidence="2">
    <location>
        <begin position="39"/>
        <end position="289"/>
    </location>
</feature>
<gene>
    <name evidence="3" type="ORF">IIF7_19709</name>
</gene>
<dbReference type="RefSeq" id="WP_084843402.1">
    <property type="nucleotide sequence ID" value="NZ_ARYN01000030.1"/>
</dbReference>
<feature type="signal peptide" evidence="1">
    <location>
        <begin position="1"/>
        <end position="17"/>
    </location>
</feature>
<keyword evidence="4" id="KW-1185">Reference proteome</keyword>
<evidence type="ECO:0000256" key="1">
    <source>
        <dbReference type="SAM" id="SignalP"/>
    </source>
</evidence>
<dbReference type="Pfam" id="PF19089">
    <property type="entry name" value="DUF5777"/>
    <property type="match status" value="1"/>
</dbReference>
<dbReference type="EMBL" id="ARYN01000030">
    <property type="protein sequence ID" value="ORL43646.1"/>
    <property type="molecule type" value="Genomic_DNA"/>
</dbReference>
<accession>A0A1Y1SXZ9</accession>
<dbReference type="AlphaFoldDB" id="A0A1Y1SXZ9"/>
<name>A0A1Y1SXZ9_9FLAO</name>
<reference evidence="3 4" key="1">
    <citation type="submission" date="2013-04" db="EMBL/GenBank/DDBJ databases">
        <title>Zunongwangia sp. 22II14-10F7 Genome Sequencing.</title>
        <authorList>
            <person name="Lai Q."/>
            <person name="Shao Z."/>
        </authorList>
    </citation>
    <scope>NUCLEOTIDE SEQUENCE [LARGE SCALE GENOMIC DNA]</scope>
    <source>
        <strain evidence="3 4">22II14-10F7</strain>
    </source>
</reference>
<evidence type="ECO:0000313" key="4">
    <source>
        <dbReference type="Proteomes" id="UP000192746"/>
    </source>
</evidence>
<dbReference type="OrthoDB" id="1117410at2"/>
<dbReference type="Proteomes" id="UP000192746">
    <property type="component" value="Unassembled WGS sequence"/>
</dbReference>
<protein>
    <recommendedName>
        <fullName evidence="2">DUF5777 domain-containing protein</fullName>
    </recommendedName>
</protein>
<organism evidence="3 4">
    <name type="scientific">Zunongwangia atlantica 22II14-10F7</name>
    <dbReference type="NCBI Taxonomy" id="1185767"/>
    <lineage>
        <taxon>Bacteria</taxon>
        <taxon>Pseudomonadati</taxon>
        <taxon>Bacteroidota</taxon>
        <taxon>Flavobacteriia</taxon>
        <taxon>Flavobacteriales</taxon>
        <taxon>Flavobacteriaceae</taxon>
        <taxon>Zunongwangia</taxon>
    </lineage>
</organism>
<dbReference type="InterPro" id="IPR045916">
    <property type="entry name" value="DUF5777"/>
</dbReference>
<keyword evidence="1" id="KW-0732">Signal</keyword>
<evidence type="ECO:0000259" key="2">
    <source>
        <dbReference type="Pfam" id="PF19089"/>
    </source>
</evidence>
<evidence type="ECO:0000313" key="3">
    <source>
        <dbReference type="EMBL" id="ORL43646.1"/>
    </source>
</evidence>
<sequence>MKKITFCIVLFQLSLFAQDMDEMMNQFSEGNDFEVEATYKSTWLVLSQTNETQNAKDLNFWIAHRFGDIGGEFGGSSTLYGLDVATDLYIGFDYGITDHLTVGIGRSKYNETYNGLIKYKLLRQSDKMPVSVTLFDQLAWITREEFSNNEFNQESDRISNFFQAVITRKFSPGLSLMLSPGLLMRPDAQLLSAEDQNNLFALSMGGRLKLFKRISLLVDYTLVEGLGREANEELYNPLGIGIEFETGGHVFSLNFQNSQYIIANNFIPNTSKSWTDGGVRFGFAISRNFSLGKKKNN</sequence>
<comment type="caution">
    <text evidence="3">The sequence shown here is derived from an EMBL/GenBank/DDBJ whole genome shotgun (WGS) entry which is preliminary data.</text>
</comment>